<reference evidence="8" key="1">
    <citation type="journal article" date="2014" name="Proc. Natl. Acad. Sci. U.S.A.">
        <title>Extensive sampling of basidiomycete genomes demonstrates inadequacy of the white-rot/brown-rot paradigm for wood decay fungi.</title>
        <authorList>
            <person name="Riley R."/>
            <person name="Salamov A.A."/>
            <person name="Brown D.W."/>
            <person name="Nagy L.G."/>
            <person name="Floudas D."/>
            <person name="Held B.W."/>
            <person name="Levasseur A."/>
            <person name="Lombard V."/>
            <person name="Morin E."/>
            <person name="Otillar R."/>
            <person name="Lindquist E.A."/>
            <person name="Sun H."/>
            <person name="LaButti K.M."/>
            <person name="Schmutz J."/>
            <person name="Jabbour D."/>
            <person name="Luo H."/>
            <person name="Baker S.E."/>
            <person name="Pisabarro A.G."/>
            <person name="Walton J.D."/>
            <person name="Blanchette R.A."/>
            <person name="Henrissat B."/>
            <person name="Martin F."/>
            <person name="Cullen D."/>
            <person name="Hibbett D.S."/>
            <person name="Grigoriev I.V."/>
        </authorList>
    </citation>
    <scope>NUCLEOTIDE SEQUENCE [LARGE SCALE GENOMIC DNA]</scope>
    <source>
        <strain evidence="8">FD-172 SS1</strain>
    </source>
</reference>
<organism evidence="7 8">
    <name type="scientific">Botryobasidium botryosum (strain FD-172 SS1)</name>
    <dbReference type="NCBI Taxonomy" id="930990"/>
    <lineage>
        <taxon>Eukaryota</taxon>
        <taxon>Fungi</taxon>
        <taxon>Dikarya</taxon>
        <taxon>Basidiomycota</taxon>
        <taxon>Agaricomycotina</taxon>
        <taxon>Agaricomycetes</taxon>
        <taxon>Cantharellales</taxon>
        <taxon>Botryobasidiaceae</taxon>
        <taxon>Botryobasidium</taxon>
    </lineage>
</organism>
<keyword evidence="4" id="KW-0804">Transcription</keyword>
<dbReference type="OrthoDB" id="2123952at2759"/>
<evidence type="ECO:0000256" key="5">
    <source>
        <dbReference type="ARBA" id="ARBA00023242"/>
    </source>
</evidence>
<dbReference type="Pfam" id="PF04082">
    <property type="entry name" value="Fungal_trans"/>
    <property type="match status" value="1"/>
</dbReference>
<dbReference type="SUPFAM" id="SSF57701">
    <property type="entry name" value="Zn2/Cys6 DNA-binding domain"/>
    <property type="match status" value="1"/>
</dbReference>
<dbReference type="PROSITE" id="PS50048">
    <property type="entry name" value="ZN2_CY6_FUNGAL_2"/>
    <property type="match status" value="1"/>
</dbReference>
<dbReference type="CDD" id="cd12148">
    <property type="entry name" value="fungal_TF_MHR"/>
    <property type="match status" value="1"/>
</dbReference>
<comment type="subcellular location">
    <subcellularLocation>
        <location evidence="1">Nucleus</location>
    </subcellularLocation>
</comment>
<dbReference type="CDD" id="cd00067">
    <property type="entry name" value="GAL4"/>
    <property type="match status" value="1"/>
</dbReference>
<dbReference type="Gene3D" id="4.10.240.10">
    <property type="entry name" value="Zn(2)-C6 fungal-type DNA-binding domain"/>
    <property type="match status" value="1"/>
</dbReference>
<dbReference type="PANTHER" id="PTHR47338:SF29">
    <property type="entry name" value="ZN(2)-C6 FUNGAL-TYPE DOMAIN-CONTAINING PROTEIN"/>
    <property type="match status" value="1"/>
</dbReference>
<sequence length="576" mass="64637">MPACVARLTKHLPSSVPRTKFGTVQYFLATIRLFATWYMTIRPPRARRGDACTTCRKRKIKCDSKRPICNRCVASGASEDCQYEVAPAKSSMRWLHARVNELEMQVARTQHSEGFTVLDIAFAHSNPSLPYMKHPAAPKPNGWPEKISAGIPLSLGDPLESWVLYNEIPHTIRDGLVPIFLSHRWNCAFEFSLPQLKRTLKLNPASVHPAYLNAICLHACLHSRDSLRRLEPVFLSRTRRALAQSLIDTDGLLDFIRASALLGMYFYYTGRTTVGHHYIAGALRFALACGLHEITSLETPSRHQALLEPANNLVELGDRINLFWMLYANDRAGSIICRLPVAMPDKFAQTMWPYPSAYYEMNYTGDESQAPLALSPDTRNLEKNHCSHRAKAFFLLSMAYELASRARALPDNELPDSLLYDIEFAGTQIVKFGRNLPALSELYLSAECVDETVFPVNAMAIASHHSAAITLYSLIADRDLTSRQRCLDSARIIVEVLTTVNALSLPCVPSLRTALTISWRSAFNVLSREVKLQFPDADAIRFDLDRLLEAMRITARDASYLRPVVDVLVKKVADGS</sequence>
<dbReference type="GO" id="GO:0003677">
    <property type="term" value="F:DNA binding"/>
    <property type="evidence" value="ECO:0007669"/>
    <property type="project" value="InterPro"/>
</dbReference>
<dbReference type="InterPro" id="IPR001138">
    <property type="entry name" value="Zn2Cys6_DnaBD"/>
</dbReference>
<dbReference type="PROSITE" id="PS00463">
    <property type="entry name" value="ZN2_CY6_FUNGAL_1"/>
    <property type="match status" value="1"/>
</dbReference>
<name>A0A067N0U7_BOTB1</name>
<dbReference type="STRING" id="930990.A0A067N0U7"/>
<keyword evidence="2" id="KW-0479">Metal-binding</keyword>
<proteinExistence type="predicted"/>
<dbReference type="GO" id="GO:0000981">
    <property type="term" value="F:DNA-binding transcription factor activity, RNA polymerase II-specific"/>
    <property type="evidence" value="ECO:0007669"/>
    <property type="project" value="InterPro"/>
</dbReference>
<keyword evidence="3" id="KW-0805">Transcription regulation</keyword>
<dbReference type="AlphaFoldDB" id="A0A067N0U7"/>
<evidence type="ECO:0000313" key="8">
    <source>
        <dbReference type="Proteomes" id="UP000027195"/>
    </source>
</evidence>
<dbReference type="SMART" id="SM00066">
    <property type="entry name" value="GAL4"/>
    <property type="match status" value="1"/>
</dbReference>
<evidence type="ECO:0000259" key="6">
    <source>
        <dbReference type="PROSITE" id="PS50048"/>
    </source>
</evidence>
<dbReference type="Proteomes" id="UP000027195">
    <property type="component" value="Unassembled WGS sequence"/>
</dbReference>
<dbReference type="GO" id="GO:0006351">
    <property type="term" value="P:DNA-templated transcription"/>
    <property type="evidence" value="ECO:0007669"/>
    <property type="project" value="InterPro"/>
</dbReference>
<dbReference type="GO" id="GO:0005634">
    <property type="term" value="C:nucleus"/>
    <property type="evidence" value="ECO:0007669"/>
    <property type="project" value="UniProtKB-SubCell"/>
</dbReference>
<dbReference type="Pfam" id="PF00172">
    <property type="entry name" value="Zn_clus"/>
    <property type="match status" value="1"/>
</dbReference>
<evidence type="ECO:0000256" key="2">
    <source>
        <dbReference type="ARBA" id="ARBA00022723"/>
    </source>
</evidence>
<evidence type="ECO:0000256" key="4">
    <source>
        <dbReference type="ARBA" id="ARBA00023163"/>
    </source>
</evidence>
<feature type="domain" description="Zn(2)-C6 fungal-type" evidence="6">
    <location>
        <begin position="51"/>
        <end position="83"/>
    </location>
</feature>
<evidence type="ECO:0000313" key="7">
    <source>
        <dbReference type="EMBL" id="KDQ21633.1"/>
    </source>
</evidence>
<dbReference type="GO" id="GO:0008270">
    <property type="term" value="F:zinc ion binding"/>
    <property type="evidence" value="ECO:0007669"/>
    <property type="project" value="InterPro"/>
</dbReference>
<accession>A0A067N0U7</accession>
<dbReference type="PANTHER" id="PTHR47338">
    <property type="entry name" value="ZN(II)2CYS6 TRANSCRIPTION FACTOR (EUROFUNG)-RELATED"/>
    <property type="match status" value="1"/>
</dbReference>
<protein>
    <recommendedName>
        <fullName evidence="6">Zn(2)-C6 fungal-type domain-containing protein</fullName>
    </recommendedName>
</protein>
<dbReference type="InterPro" id="IPR007219">
    <property type="entry name" value="XnlR_reg_dom"/>
</dbReference>
<dbReference type="InterPro" id="IPR036864">
    <property type="entry name" value="Zn2-C6_fun-type_DNA-bd_sf"/>
</dbReference>
<keyword evidence="8" id="KW-1185">Reference proteome</keyword>
<keyword evidence="5" id="KW-0539">Nucleus</keyword>
<dbReference type="EMBL" id="KL198016">
    <property type="protein sequence ID" value="KDQ21633.1"/>
    <property type="molecule type" value="Genomic_DNA"/>
</dbReference>
<evidence type="ECO:0000256" key="1">
    <source>
        <dbReference type="ARBA" id="ARBA00004123"/>
    </source>
</evidence>
<evidence type="ECO:0000256" key="3">
    <source>
        <dbReference type="ARBA" id="ARBA00023015"/>
    </source>
</evidence>
<dbReference type="InterPro" id="IPR050815">
    <property type="entry name" value="TF_fung"/>
</dbReference>
<dbReference type="InParanoid" id="A0A067N0U7"/>
<gene>
    <name evidence="7" type="ORF">BOTBODRAFT_26065</name>
</gene>
<dbReference type="HOGENOM" id="CLU_022337_0_0_1"/>